<dbReference type="Proteomes" id="UP001162175">
    <property type="component" value="Unassembled WGS sequence"/>
</dbReference>
<accession>A0AA43U080</accession>
<dbReference type="AlphaFoldDB" id="A0AA43U080"/>
<protein>
    <submittedName>
        <fullName evidence="1">Uncharacterized protein</fullName>
    </submittedName>
</protein>
<proteinExistence type="predicted"/>
<evidence type="ECO:0000313" key="2">
    <source>
        <dbReference type="Proteomes" id="UP001162175"/>
    </source>
</evidence>
<reference evidence="1" key="1">
    <citation type="submission" date="2022-11" db="EMBL/GenBank/DDBJ databases">
        <title>Draft genome of Mycoplasma arginini isolated from fly.</title>
        <authorList>
            <person name="Severgnini M."/>
            <person name="Gioia G."/>
            <person name="Cremonesi P."/>
            <person name="Moroni P."/>
            <person name="Addis M.F."/>
            <person name="Castiglioni B."/>
        </authorList>
    </citation>
    <scope>NUCLEOTIDE SEQUENCE</scope>
    <source>
        <strain evidence="1">QMP CG1-1632</strain>
    </source>
</reference>
<evidence type="ECO:0000313" key="1">
    <source>
        <dbReference type="EMBL" id="MDI3349791.1"/>
    </source>
</evidence>
<comment type="caution">
    <text evidence="1">The sequence shown here is derived from an EMBL/GenBank/DDBJ whole genome shotgun (WGS) entry which is preliminary data.</text>
</comment>
<sequence length="79" mass="8799">MPATSNVSIWLAPKKSKIPRKFSMKLPNGYQPSGAPCVPKIITFKLSSKPIDPFFLLYLYENVLLATATESIKFLIPAE</sequence>
<organism evidence="1 2">
    <name type="scientific">Mycoplasmopsis arginini</name>
    <name type="common">Mycoplasma arginini</name>
    <dbReference type="NCBI Taxonomy" id="2094"/>
    <lineage>
        <taxon>Bacteria</taxon>
        <taxon>Bacillati</taxon>
        <taxon>Mycoplasmatota</taxon>
        <taxon>Mycoplasmoidales</taxon>
        <taxon>Metamycoplasmataceae</taxon>
        <taxon>Mycoplasmopsis</taxon>
    </lineage>
</organism>
<dbReference type="EMBL" id="JAPFAR010000128">
    <property type="protein sequence ID" value="MDI3349791.1"/>
    <property type="molecule type" value="Genomic_DNA"/>
</dbReference>
<name>A0AA43U080_MYCAR</name>
<gene>
    <name evidence="1" type="ORF">DCBHLPFO_00791</name>
</gene>